<keyword evidence="3" id="KW-1185">Reference proteome</keyword>
<feature type="transmembrane region" description="Helical" evidence="1">
    <location>
        <begin position="111"/>
        <end position="144"/>
    </location>
</feature>
<dbReference type="RefSeq" id="WP_047874318.1">
    <property type="nucleotide sequence ID" value="NZ_BMYC01000017.1"/>
</dbReference>
<dbReference type="EMBL" id="LDOV01000018">
    <property type="protein sequence ID" value="KLV00931.1"/>
    <property type="molecule type" value="Genomic_DNA"/>
</dbReference>
<dbReference type="PATRIC" id="fig|754436.4.peg.2180"/>
<gene>
    <name evidence="2" type="ORF">ABT58_10280</name>
</gene>
<feature type="transmembrane region" description="Helical" evidence="1">
    <location>
        <begin position="249"/>
        <end position="271"/>
    </location>
</feature>
<evidence type="ECO:0000313" key="3">
    <source>
        <dbReference type="Proteomes" id="UP000036426"/>
    </source>
</evidence>
<evidence type="ECO:0008006" key="4">
    <source>
        <dbReference type="Google" id="ProtNLM"/>
    </source>
</evidence>
<keyword evidence="1" id="KW-0812">Transmembrane</keyword>
<dbReference type="Proteomes" id="UP000036426">
    <property type="component" value="Unassembled WGS sequence"/>
</dbReference>
<name>A0A0J1GMV3_9GAMM</name>
<sequence>MKAFLTLLQKELWEYRIVVKLPLFLALFAVLNFAFVMMSDNATISIQSTGNGVIDWGLRSDGFTGLIGKLNELIAGMLYLILFMIYVPKTLRKEKEEGTLMFWRSMPVSDYLTIAAKLAFILVLVPVIASALLAFSDFIVWLMASMWLPADMMQSWQISLPNILVHWGQFIGTLAMMSLALFPLACGLLVVSQLTRYPLLSVMFAIILIKIALFQITGNGELGSQFSAFYGLPVDVLMSESALNTYLDFGWFANGGMLLGGVGLFWVSCWLRGRDDATKAV</sequence>
<feature type="transmembrane region" description="Helical" evidence="1">
    <location>
        <begin position="21"/>
        <end position="38"/>
    </location>
</feature>
<evidence type="ECO:0000313" key="2">
    <source>
        <dbReference type="EMBL" id="KLV00931.1"/>
    </source>
</evidence>
<dbReference type="OrthoDB" id="118685at2"/>
<feature type="transmembrane region" description="Helical" evidence="1">
    <location>
        <begin position="164"/>
        <end position="190"/>
    </location>
</feature>
<accession>A0A0J1GMV3</accession>
<proteinExistence type="predicted"/>
<protein>
    <recommendedName>
        <fullName evidence="4">ABC transporter</fullName>
    </recommendedName>
</protein>
<reference evidence="2 3" key="1">
    <citation type="submission" date="2015-05" db="EMBL/GenBank/DDBJ databases">
        <title>Photobacterium galathea sp. nov.</title>
        <authorList>
            <person name="Machado H."/>
            <person name="Gram L."/>
        </authorList>
    </citation>
    <scope>NUCLEOTIDE SEQUENCE [LARGE SCALE GENOMIC DNA]</scope>
    <source>
        <strain evidence="2 3">DSM 25995</strain>
    </source>
</reference>
<feature type="transmembrane region" description="Helical" evidence="1">
    <location>
        <begin position="73"/>
        <end position="91"/>
    </location>
</feature>
<feature type="transmembrane region" description="Helical" evidence="1">
    <location>
        <begin position="197"/>
        <end position="216"/>
    </location>
</feature>
<comment type="caution">
    <text evidence="2">The sequence shown here is derived from an EMBL/GenBank/DDBJ whole genome shotgun (WGS) entry which is preliminary data.</text>
</comment>
<evidence type="ECO:0000256" key="1">
    <source>
        <dbReference type="SAM" id="Phobius"/>
    </source>
</evidence>
<organism evidence="2 3">
    <name type="scientific">Photobacterium aphoticum</name>
    <dbReference type="NCBI Taxonomy" id="754436"/>
    <lineage>
        <taxon>Bacteria</taxon>
        <taxon>Pseudomonadati</taxon>
        <taxon>Pseudomonadota</taxon>
        <taxon>Gammaproteobacteria</taxon>
        <taxon>Vibrionales</taxon>
        <taxon>Vibrionaceae</taxon>
        <taxon>Photobacterium</taxon>
    </lineage>
</organism>
<keyword evidence="1" id="KW-0472">Membrane</keyword>
<dbReference type="AlphaFoldDB" id="A0A0J1GMV3"/>
<keyword evidence="1" id="KW-1133">Transmembrane helix</keyword>